<evidence type="ECO:0000313" key="5">
    <source>
        <dbReference type="EMBL" id="OGG17013.1"/>
    </source>
</evidence>
<dbReference type="PANTHER" id="PTHR12631">
    <property type="entry name" value="ALPHA-L-IDURONIDASE"/>
    <property type="match status" value="1"/>
</dbReference>
<keyword evidence="2" id="KW-0378">Hydrolase</keyword>
<accession>A0A1F5ZXC0</accession>
<keyword evidence="3" id="KW-0326">Glycosidase</keyword>
<dbReference type="InterPro" id="IPR051923">
    <property type="entry name" value="Glycosyl_Hydrolase_39"/>
</dbReference>
<organism evidence="5 6">
    <name type="scientific">Candidatus Gottesmanbacteria bacterium RIFCSPHIGHO2_02_FULL_39_11</name>
    <dbReference type="NCBI Taxonomy" id="1798382"/>
    <lineage>
        <taxon>Bacteria</taxon>
        <taxon>Candidatus Gottesmaniibacteriota</taxon>
    </lineage>
</organism>
<evidence type="ECO:0000259" key="4">
    <source>
        <dbReference type="Pfam" id="PF01229"/>
    </source>
</evidence>
<dbReference type="PANTHER" id="PTHR12631:SF10">
    <property type="entry name" value="BETA-XYLOSIDASE-LIKE PROTEIN-RELATED"/>
    <property type="match status" value="1"/>
</dbReference>
<reference evidence="5 6" key="1">
    <citation type="journal article" date="2016" name="Nat. Commun.">
        <title>Thousands of microbial genomes shed light on interconnected biogeochemical processes in an aquifer system.</title>
        <authorList>
            <person name="Anantharaman K."/>
            <person name="Brown C.T."/>
            <person name="Hug L.A."/>
            <person name="Sharon I."/>
            <person name="Castelle C.J."/>
            <person name="Probst A.J."/>
            <person name="Thomas B.C."/>
            <person name="Singh A."/>
            <person name="Wilkins M.J."/>
            <person name="Karaoz U."/>
            <person name="Brodie E.L."/>
            <person name="Williams K.H."/>
            <person name="Hubbard S.S."/>
            <person name="Banfield J.F."/>
        </authorList>
    </citation>
    <scope>NUCLEOTIDE SEQUENCE [LARGE SCALE GENOMIC DNA]</scope>
</reference>
<dbReference type="STRING" id="1798382.A3D77_03750"/>
<sequence length="638" mass="71718">MRKKLIGFLLLFFLLPLLIYSVFQIQNYLTRASVQPANIVIDTQKLGGKVTRPWASYAQGGEETEKVFTNLIAKMQPLKPRFIRIDHIYDFYDVVHKTEGGFSYDFSKLDKTVDEILSTGALPFFSLSYMPRVFTSNNSVIDTPTDWQLWKTLVTKTIEQYSGSLGKNLSGVYYEVWNEPELPQFGAWKLSGDKDYRQMYYYAAQGAKEASVSNPFFLGGPSVGSYYRAWVFDFLTYVSANSLRLDFYSWHRYSKNPVQIKEDALSIRKNLSAFPPYSSIPLIVSEWGIESENKPTSGSKKAASFAIASISEFFPYVFGAFDFEIKNGPPPQGGQWGLFTHEQDNSPLSPKPRFKSFETLESLKGNMLTSTGVGTYVKAVSSKSEDEIYIVLTNYDYAEKNSENVPVTLTHLSPGSYEVKTTYVFENAALKNEEIVTSGTLKKTVPVLPNQIVLLKITKMAPIARFVTGKTKNPFDQAFILSSGSLTFSQPEFSLHRDGHIHFDFQLNNSGSGSYILMDAPYSTSSGILNRLFLAKQQEGTTPILKFGVSRGSREEYSTLLPITTWKPGEWRGVDISWMSTRLVLQVEKEGQSQIILPTTIQNGNILTFYPIDAAIDNLSILSGNSQITRTFDGDINK</sequence>
<dbReference type="EMBL" id="MFJL01000004">
    <property type="protein sequence ID" value="OGG17013.1"/>
    <property type="molecule type" value="Genomic_DNA"/>
</dbReference>
<dbReference type="InterPro" id="IPR049166">
    <property type="entry name" value="GH39_cat"/>
</dbReference>
<dbReference type="Gene3D" id="3.20.20.80">
    <property type="entry name" value="Glycosidases"/>
    <property type="match status" value="1"/>
</dbReference>
<name>A0A1F5ZXC0_9BACT</name>
<dbReference type="Proteomes" id="UP000176923">
    <property type="component" value="Unassembled WGS sequence"/>
</dbReference>
<dbReference type="AlphaFoldDB" id="A0A1F5ZXC0"/>
<evidence type="ECO:0000256" key="3">
    <source>
        <dbReference type="ARBA" id="ARBA00023295"/>
    </source>
</evidence>
<evidence type="ECO:0000313" key="6">
    <source>
        <dbReference type="Proteomes" id="UP000176923"/>
    </source>
</evidence>
<dbReference type="Pfam" id="PF01229">
    <property type="entry name" value="Glyco_hydro_39"/>
    <property type="match status" value="1"/>
</dbReference>
<dbReference type="SUPFAM" id="SSF51445">
    <property type="entry name" value="(Trans)glycosidases"/>
    <property type="match status" value="1"/>
</dbReference>
<comment type="similarity">
    <text evidence="1">Belongs to the glycosyl hydrolase 39 family.</text>
</comment>
<dbReference type="InterPro" id="IPR017853">
    <property type="entry name" value="GH"/>
</dbReference>
<evidence type="ECO:0000256" key="1">
    <source>
        <dbReference type="ARBA" id="ARBA00008875"/>
    </source>
</evidence>
<proteinExistence type="inferred from homology"/>
<protein>
    <recommendedName>
        <fullName evidence="4">Glycosyl hydrolases family 39 N-terminal catalytic domain-containing protein</fullName>
    </recommendedName>
</protein>
<evidence type="ECO:0000256" key="2">
    <source>
        <dbReference type="ARBA" id="ARBA00022801"/>
    </source>
</evidence>
<comment type="caution">
    <text evidence="5">The sequence shown here is derived from an EMBL/GenBank/DDBJ whole genome shotgun (WGS) entry which is preliminary data.</text>
</comment>
<gene>
    <name evidence="5" type="ORF">A3D77_03750</name>
</gene>
<feature type="domain" description="Glycosyl hydrolases family 39 N-terminal catalytic" evidence="4">
    <location>
        <begin position="41"/>
        <end position="416"/>
    </location>
</feature>
<dbReference type="GO" id="GO:0004553">
    <property type="term" value="F:hydrolase activity, hydrolyzing O-glycosyl compounds"/>
    <property type="evidence" value="ECO:0007669"/>
    <property type="project" value="TreeGrafter"/>
</dbReference>